<dbReference type="AlphaFoldDB" id="A0A9D3UNI5"/>
<comment type="caution">
    <text evidence="1">The sequence shown here is derived from an EMBL/GenBank/DDBJ whole genome shotgun (WGS) entry which is preliminary data.</text>
</comment>
<proteinExistence type="predicted"/>
<keyword evidence="2" id="KW-1185">Reference proteome</keyword>
<evidence type="ECO:0000313" key="1">
    <source>
        <dbReference type="EMBL" id="KAH1047489.1"/>
    </source>
</evidence>
<dbReference type="EMBL" id="JAIQCV010000011">
    <property type="protein sequence ID" value="KAH1047489.1"/>
    <property type="molecule type" value="Genomic_DNA"/>
</dbReference>
<sequence length="97" mass="10877">MTEEVFDPIDLAVNVAVNVKVDIIVDEEVELTTDIKFKPSLNESVNKPVHFLAKTEEVPTKQPDEFISFSFDVEVFSSIVLVAEHYGFEGLSSRFLG</sequence>
<protein>
    <submittedName>
        <fullName evidence="1">Uncharacterized protein</fullName>
    </submittedName>
</protein>
<evidence type="ECO:0000313" key="2">
    <source>
        <dbReference type="Proteomes" id="UP000828251"/>
    </source>
</evidence>
<name>A0A9D3UNI5_9ROSI</name>
<reference evidence="1 2" key="1">
    <citation type="journal article" date="2021" name="Plant Biotechnol. J.">
        <title>Multi-omics assisted identification of the key and species-specific regulatory components of drought-tolerant mechanisms in Gossypium stocksii.</title>
        <authorList>
            <person name="Yu D."/>
            <person name="Ke L."/>
            <person name="Zhang D."/>
            <person name="Wu Y."/>
            <person name="Sun Y."/>
            <person name="Mei J."/>
            <person name="Sun J."/>
            <person name="Sun Y."/>
        </authorList>
    </citation>
    <scope>NUCLEOTIDE SEQUENCE [LARGE SCALE GENOMIC DNA]</scope>
    <source>
        <strain evidence="2">cv. E1</strain>
        <tissue evidence="1">Leaf</tissue>
    </source>
</reference>
<accession>A0A9D3UNI5</accession>
<dbReference type="Proteomes" id="UP000828251">
    <property type="component" value="Unassembled WGS sequence"/>
</dbReference>
<gene>
    <name evidence="1" type="ORF">J1N35_038273</name>
</gene>
<organism evidence="1 2">
    <name type="scientific">Gossypium stocksii</name>
    <dbReference type="NCBI Taxonomy" id="47602"/>
    <lineage>
        <taxon>Eukaryota</taxon>
        <taxon>Viridiplantae</taxon>
        <taxon>Streptophyta</taxon>
        <taxon>Embryophyta</taxon>
        <taxon>Tracheophyta</taxon>
        <taxon>Spermatophyta</taxon>
        <taxon>Magnoliopsida</taxon>
        <taxon>eudicotyledons</taxon>
        <taxon>Gunneridae</taxon>
        <taxon>Pentapetalae</taxon>
        <taxon>rosids</taxon>
        <taxon>malvids</taxon>
        <taxon>Malvales</taxon>
        <taxon>Malvaceae</taxon>
        <taxon>Malvoideae</taxon>
        <taxon>Gossypium</taxon>
    </lineage>
</organism>